<name>A0A649ZV84_9VIRU</name>
<reference evidence="13" key="1">
    <citation type="submission" date="2019-08" db="EMBL/GenBank/DDBJ databases">
        <title>New Dicistroviridae members in Nigeria.</title>
        <authorList>
            <person name="George U.E."/>
            <person name="Simsek C."/>
            <person name="Faleye T.O.C."/>
            <person name="Adewumi M.O."/>
            <person name="Arowolo O.A."/>
            <person name="Oragwa A.V."/>
            <person name="Adeniji J.A."/>
            <person name="Matthijnssens J."/>
        </authorList>
    </citation>
    <scope>NUCLEOTIDE SEQUENCE</scope>
    <source>
        <strain evidence="13">Nigeria_2017</strain>
    </source>
</reference>
<evidence type="ECO:0000259" key="12">
    <source>
        <dbReference type="PROSITE" id="PS51874"/>
    </source>
</evidence>
<dbReference type="GO" id="GO:0003723">
    <property type="term" value="F:RNA binding"/>
    <property type="evidence" value="ECO:0007669"/>
    <property type="project" value="InterPro"/>
</dbReference>
<keyword evidence="1" id="KW-0696">RNA-directed RNA polymerase</keyword>
<dbReference type="GO" id="GO:0004197">
    <property type="term" value="F:cysteine-type endopeptidase activity"/>
    <property type="evidence" value="ECO:0007669"/>
    <property type="project" value="InterPro"/>
</dbReference>
<evidence type="ECO:0000256" key="3">
    <source>
        <dbReference type="ARBA" id="ARBA00022679"/>
    </source>
</evidence>
<dbReference type="InterPro" id="IPR000605">
    <property type="entry name" value="Helicase_SF3_ssDNA/RNA_vir"/>
</dbReference>
<dbReference type="InterPro" id="IPR014759">
    <property type="entry name" value="Helicase_SF3_ssRNA_vir"/>
</dbReference>
<dbReference type="InterPro" id="IPR043504">
    <property type="entry name" value="Peptidase_S1_PA_chymotrypsin"/>
</dbReference>
<dbReference type="InterPro" id="IPR024387">
    <property type="entry name" value="Pept_C3G_Picornavir"/>
</dbReference>
<evidence type="ECO:0000256" key="1">
    <source>
        <dbReference type="ARBA" id="ARBA00022484"/>
    </source>
</evidence>
<evidence type="ECO:0000256" key="2">
    <source>
        <dbReference type="ARBA" id="ARBA00022670"/>
    </source>
</evidence>
<keyword evidence="7" id="KW-0788">Thiol protease</keyword>
<evidence type="ECO:0000259" key="10">
    <source>
        <dbReference type="PROSITE" id="PS50507"/>
    </source>
</evidence>
<accession>A0A649ZV84</accession>
<keyword evidence="2" id="KW-0645">Protease</keyword>
<dbReference type="Gene3D" id="2.40.10.10">
    <property type="entry name" value="Trypsin-like serine proteases"/>
    <property type="match status" value="1"/>
</dbReference>
<dbReference type="GO" id="GO:0006351">
    <property type="term" value="P:DNA-templated transcription"/>
    <property type="evidence" value="ECO:0007669"/>
    <property type="project" value="InterPro"/>
</dbReference>
<dbReference type="Pfam" id="PF00680">
    <property type="entry name" value="RdRP_1"/>
    <property type="match status" value="1"/>
</dbReference>
<dbReference type="SUPFAM" id="SSF50494">
    <property type="entry name" value="Trypsin-like serine proteases"/>
    <property type="match status" value="1"/>
</dbReference>
<dbReference type="Pfam" id="PF00910">
    <property type="entry name" value="RNA_helicase"/>
    <property type="match status" value="1"/>
</dbReference>
<dbReference type="InterPro" id="IPR043128">
    <property type="entry name" value="Rev_trsase/Diguanyl_cyclase"/>
</dbReference>
<keyword evidence="6" id="KW-0378">Hydrolase</keyword>
<dbReference type="GO" id="GO:0039694">
    <property type="term" value="P:viral RNA genome replication"/>
    <property type="evidence" value="ECO:0007669"/>
    <property type="project" value="InterPro"/>
</dbReference>
<keyword evidence="3" id="KW-0808">Transferase</keyword>
<dbReference type="PROSITE" id="PS51218">
    <property type="entry name" value="SF3_HELICASE_2"/>
    <property type="match status" value="1"/>
</dbReference>
<dbReference type="InterPro" id="IPR009003">
    <property type="entry name" value="Peptidase_S1_PA"/>
</dbReference>
<dbReference type="Pfam" id="PF12381">
    <property type="entry name" value="Peptidase_C3G"/>
    <property type="match status" value="1"/>
</dbReference>
<evidence type="ECO:0000256" key="9">
    <source>
        <dbReference type="ARBA" id="ARBA00022953"/>
    </source>
</evidence>
<feature type="domain" description="SF3 helicase" evidence="11">
    <location>
        <begin position="553"/>
        <end position="732"/>
    </location>
</feature>
<dbReference type="GO" id="GO:0006508">
    <property type="term" value="P:proteolysis"/>
    <property type="evidence" value="ECO:0007669"/>
    <property type="project" value="UniProtKB-KW"/>
</dbReference>
<proteinExistence type="predicted"/>
<evidence type="ECO:0000256" key="7">
    <source>
        <dbReference type="ARBA" id="ARBA00022807"/>
    </source>
</evidence>
<dbReference type="PROSITE" id="PS51874">
    <property type="entry name" value="PCV_3C_PRO"/>
    <property type="match status" value="1"/>
</dbReference>
<dbReference type="InterPro" id="IPR043502">
    <property type="entry name" value="DNA/RNA_pol_sf"/>
</dbReference>
<sequence>MNEDDGTRRFQNIVTTMQSTYPKTTGSAFLTPRPAPLSYLSSMKLVSMSDNEFFSLEDVERAQILKMVYVDQYAFHMLHQDVNCIGFTLSIYDKDARTKDLEYWDLNCEYHENLYDALMDSEFSQTWFTLLLKYLEHVPAELNWRGMPIFPTIYVSQHFWYELYRIGFLNKLYKCGTWEQIMLLLSGDVELNPGPTEYSYKEICQKRNKRKRTSRSYEEIKMQQHIDRVIREERSAHMTTPKRIRDIIDCDMQMFSMLPGVVSAASAAYLGNKTRKTMDKGNEFLAKVNETILPQITETLEGFKKTYAKCEAKLFGTVSVIDICTDIISALLQVSFARPSMRVASIAVECFRLIKKYISSFKVSVESIKDLLIFNLFSPKESLEVKEVKMQIDFDTDVLLQPSIIVSALFLVLSVIFTQTLPTKSGIESMIKRTGDLGRAAKGISDLNQVLHSSVTAMLEHFGVNTLGLRQEAELKVLVEGYQAWCEDVKALVGHKIQTDGSFDGKSIVETIMKDVYEIQRVENMYKRGLDISRQIAEMKLPSKLTISFNTHMRYLTEVFKAVDTSGAFGNKPRTQPIVIWLFGESGRGKSGMTWPLAIDLNNSLLDDVEEMRNFSKNIYMRNVEQEFWDNYQGQNIVCYDDFGQMRDSSANPNPEFMELIRTANIAPYPLHMAHLEDKRKTKFTSKVIIMTSNVFEQDVNSLTFPDAFRRRVDLCAEVRNKEEFTKECWSKSANKMVKRLDKAKVQKITGDIHSTVPYLVDLINPESGEKYETDLEYEKFLDLCLSRTSECRDESAKLNEYLMDYAVRRADRSKIIDQAYERTMDEAFEDAFDTTIDVQMQIDADPELKLIEPSRLREMIEKCNDFLVYTYEGIAVKVSSLAFDLATLDYEEQWQRIKDMKYYEKVATGVTYLTNVMNSGLAICKKWMSETVEYVKEHPWTTACAILGTLLGILTIVGFWRWLCGGDKKKQATKRHFINTGVTLVLPDRDLNKFWHLDESLDVRDLQVQHVEDHLMTMLKPRHRVILVPKVTKYILSIVDNHSKLTDKTILITKNRFFTYQGKLIELVYGEMNQFFEEDPESLVNTPKVEAFASADLATFKQRTPIVIEAQSSGDNVTLKQQKPVVIEAQSSADCVTKAKPLVKVIEAFTSSDAVTLKRPATKFVEGTGYDTVDVSMQMWRDQVAQKLITNRVLTNLYKICVVNEDDTVTPLLNGLFVRSNVMLIPGHLTGFLSDEQTIEIRNLFDVVFRVPWKDVKQISIENAFGESKEAALLSFPRFVCQHTDLVKHFQNAESMSKFKRCEVTLPVLRYSQRLEKFMATLIECDKVEAYDKPYTLNDSAKGQYILRQGLEYTMPTTNGDCGAPLIINETQVTRKIAGIHVAGDARGKAYAESITQKDLTRAFSKIDVSMQIQLDLDSSLDFSRTEPKIPAGVEFGPEDLHFCDLPALKMLPVGKLDQPLFEPGKTDIRPSLVHGKISTIKTKPAYLRNVIKDGEYINMKHRNLMKCAMDTPHIPNELIEEAYTLTKAVWLKGMRQELKKVLTYEEAICGNQESDFISSINRSSSPGYPWIKDRVRGTKGKQGWFGTDGEFILNEDVEAAVQRRINAAREGKRLPVMWVDTLKDERRPIEKVDQLKTRVFSNGPMDFSITFRMYYLGFIAHLMENRITNEVSIGTNVYSQDWNKTVRKLKQMGNKVIAGDFSTFDGSLNVCIMEKFADIANEFYNDGPENALIRHVLLMDVYNSVHICGDSVYMMTHSQPSGNPATTPLNCFINSMGLRMCFAICAKKAGIKMLMKEFSKHVSLVSYGDDNVINFSDEVSEWYNMETIAEAFATLGFTYTDELKGVNGEVPKWRSIMDVQYLKRKFRYDSKRKVWEAPLCMDTILEMPNWCRGGLDIQEGTKLNCENAIMELSMHEESVFNEWSSKIDRAYADATGDHLDIQTYQGYAQERFLNYYM</sequence>
<feature type="domain" description="RdRp catalytic" evidence="10">
    <location>
        <begin position="1696"/>
        <end position="1825"/>
    </location>
</feature>
<keyword evidence="5" id="KW-0547">Nucleotide-binding</keyword>
<dbReference type="EMBL" id="MN296283">
    <property type="protein sequence ID" value="QGN03906.1"/>
    <property type="molecule type" value="Genomic_RNA"/>
</dbReference>
<dbReference type="CDD" id="cd23194">
    <property type="entry name" value="Dicistroviridae_RdRp"/>
    <property type="match status" value="1"/>
</dbReference>
<dbReference type="GO" id="GO:0005524">
    <property type="term" value="F:ATP binding"/>
    <property type="evidence" value="ECO:0007669"/>
    <property type="project" value="UniProtKB-KW"/>
</dbReference>
<evidence type="ECO:0000256" key="4">
    <source>
        <dbReference type="ARBA" id="ARBA00022695"/>
    </source>
</evidence>
<dbReference type="InterPro" id="IPR044067">
    <property type="entry name" value="PCV_3C_PRO"/>
</dbReference>
<dbReference type="SUPFAM" id="SSF56672">
    <property type="entry name" value="DNA/RNA polymerases"/>
    <property type="match status" value="1"/>
</dbReference>
<keyword evidence="4" id="KW-0548">Nucleotidyltransferase</keyword>
<organism evidence="13">
    <name type="scientific">Kashmir bee virus</name>
    <dbReference type="NCBI Taxonomy" id="68876"/>
    <lineage>
        <taxon>Viruses</taxon>
        <taxon>Riboviria</taxon>
        <taxon>Orthornavirae</taxon>
        <taxon>Pisuviricota</taxon>
        <taxon>Pisoniviricetes</taxon>
        <taxon>Picornavirales</taxon>
        <taxon>Dicistroviridae</taxon>
        <taxon>Aparavirus</taxon>
        <taxon>Aparavirus kashmirense</taxon>
    </lineage>
</organism>
<evidence type="ECO:0000256" key="5">
    <source>
        <dbReference type="ARBA" id="ARBA00022741"/>
    </source>
</evidence>
<dbReference type="PROSITE" id="PS50507">
    <property type="entry name" value="RDRP_SSRNA_POS"/>
    <property type="match status" value="1"/>
</dbReference>
<evidence type="ECO:0000313" key="13">
    <source>
        <dbReference type="EMBL" id="QGN03906.1"/>
    </source>
</evidence>
<evidence type="ECO:0000256" key="8">
    <source>
        <dbReference type="ARBA" id="ARBA00022840"/>
    </source>
</evidence>
<feature type="domain" description="Peptidase C3" evidence="12">
    <location>
        <begin position="1184"/>
        <end position="1401"/>
    </location>
</feature>
<dbReference type="GO" id="GO:0003968">
    <property type="term" value="F:RNA-directed RNA polymerase activity"/>
    <property type="evidence" value="ECO:0007669"/>
    <property type="project" value="UniProtKB-KW"/>
</dbReference>
<dbReference type="GO" id="GO:0003724">
    <property type="term" value="F:RNA helicase activity"/>
    <property type="evidence" value="ECO:0007669"/>
    <property type="project" value="InterPro"/>
</dbReference>
<evidence type="ECO:0000256" key="6">
    <source>
        <dbReference type="ARBA" id="ARBA00022801"/>
    </source>
</evidence>
<protein>
    <submittedName>
        <fullName evidence="13">NSP</fullName>
    </submittedName>
</protein>
<dbReference type="InterPro" id="IPR001205">
    <property type="entry name" value="RNA-dir_pol_C"/>
</dbReference>
<dbReference type="Gene3D" id="1.20.960.20">
    <property type="match status" value="1"/>
</dbReference>
<keyword evidence="8" id="KW-0067">ATP-binding</keyword>
<keyword evidence="9" id="KW-0693">Viral RNA replication</keyword>
<dbReference type="Gene3D" id="3.30.70.270">
    <property type="match status" value="1"/>
</dbReference>
<evidence type="ECO:0000259" key="11">
    <source>
        <dbReference type="PROSITE" id="PS51218"/>
    </source>
</evidence>
<dbReference type="InterPro" id="IPR007094">
    <property type="entry name" value="RNA-dir_pol_PSvirus"/>
</dbReference>